<evidence type="ECO:0000313" key="3">
    <source>
        <dbReference type="Proteomes" id="UP000008383"/>
    </source>
</evidence>
<dbReference type="KEGG" id="tve:TRV_03606"/>
<reference evidence="3" key="1">
    <citation type="journal article" date="2011" name="Genome Biol.">
        <title>Comparative and functional genomics provide insights into the pathogenicity of dermatophytic fungi.</title>
        <authorList>
            <person name="Burmester A."/>
            <person name="Shelest E."/>
            <person name="Gloeckner G."/>
            <person name="Heddergott C."/>
            <person name="Schindler S."/>
            <person name="Staib P."/>
            <person name="Heidel A."/>
            <person name="Felder M."/>
            <person name="Petzold A."/>
            <person name="Szafranski K."/>
            <person name="Feuermann M."/>
            <person name="Pedruzzi I."/>
            <person name="Priebe S."/>
            <person name="Groth M."/>
            <person name="Winkler R."/>
            <person name="Li W."/>
            <person name="Kniemeyer O."/>
            <person name="Schroeckh V."/>
            <person name="Hertweck C."/>
            <person name="Hube B."/>
            <person name="White T.C."/>
            <person name="Platzer M."/>
            <person name="Guthke R."/>
            <person name="Heitman J."/>
            <person name="Woestemeyer J."/>
            <person name="Zipfel P.F."/>
            <person name="Monod M."/>
            <person name="Brakhage A.A."/>
        </authorList>
    </citation>
    <scope>NUCLEOTIDE SEQUENCE [LARGE SCALE GENOMIC DNA]</scope>
    <source>
        <strain evidence="3">HKI 0517</strain>
    </source>
</reference>
<dbReference type="AlphaFoldDB" id="D4D916"/>
<accession>D4D916</accession>
<evidence type="ECO:0000256" key="1">
    <source>
        <dbReference type="SAM" id="MobiDB-lite"/>
    </source>
</evidence>
<comment type="caution">
    <text evidence="2">The sequence shown here is derived from an EMBL/GenBank/DDBJ whole genome shotgun (WGS) entry which is preliminary data.</text>
</comment>
<sequence length="94" mass="10089">MKEFRILITNWVAKTPTQNPEMGPSPNSPPPSLGGQMLTRAHAGAGARSVPGLELGNEKFSTTSNQTASSKNSQQPASPAEETRGREKSNEKRK</sequence>
<keyword evidence="3" id="KW-1185">Reference proteome</keyword>
<gene>
    <name evidence="2" type="ORF">TRV_03606</name>
</gene>
<dbReference type="GeneID" id="9576885"/>
<dbReference type="HOGENOM" id="CLU_2387754_0_0_1"/>
<dbReference type="RefSeq" id="XP_003022282.1">
    <property type="nucleotide sequence ID" value="XM_003022236.1"/>
</dbReference>
<protein>
    <submittedName>
        <fullName evidence="2">Uncharacterized protein</fullName>
    </submittedName>
</protein>
<dbReference type="EMBL" id="ACYE01000184">
    <property type="protein sequence ID" value="EFE41664.1"/>
    <property type="molecule type" value="Genomic_DNA"/>
</dbReference>
<name>D4D916_TRIVH</name>
<proteinExistence type="predicted"/>
<evidence type="ECO:0000313" key="2">
    <source>
        <dbReference type="EMBL" id="EFE41664.1"/>
    </source>
</evidence>
<dbReference type="Proteomes" id="UP000008383">
    <property type="component" value="Unassembled WGS sequence"/>
</dbReference>
<organism evidence="2 3">
    <name type="scientific">Trichophyton verrucosum (strain HKI 0517)</name>
    <dbReference type="NCBI Taxonomy" id="663202"/>
    <lineage>
        <taxon>Eukaryota</taxon>
        <taxon>Fungi</taxon>
        <taxon>Dikarya</taxon>
        <taxon>Ascomycota</taxon>
        <taxon>Pezizomycotina</taxon>
        <taxon>Eurotiomycetes</taxon>
        <taxon>Eurotiomycetidae</taxon>
        <taxon>Onygenales</taxon>
        <taxon>Arthrodermataceae</taxon>
        <taxon>Trichophyton</taxon>
    </lineage>
</organism>
<feature type="compositionally biased region" description="Basic and acidic residues" evidence="1">
    <location>
        <begin position="81"/>
        <end position="94"/>
    </location>
</feature>
<feature type="region of interest" description="Disordered" evidence="1">
    <location>
        <begin position="1"/>
        <end position="94"/>
    </location>
</feature>
<feature type="compositionally biased region" description="Polar residues" evidence="1">
    <location>
        <begin position="59"/>
        <end position="77"/>
    </location>
</feature>